<gene>
    <name evidence="1" type="ORF">GCM10010136_17870</name>
</gene>
<sequence length="66" mass="7880">MVQTRTAGAWTGWSGDTIVKLANGTVWRQDQYYYRYQNKYRPRVVIEGRYMHVEGMPKAVRVRRID</sequence>
<dbReference type="AlphaFoldDB" id="A0A8J3GHC1"/>
<name>A0A8J3GHC1_9HYPH</name>
<evidence type="ECO:0000313" key="1">
    <source>
        <dbReference type="EMBL" id="GHC71014.1"/>
    </source>
</evidence>
<proteinExistence type="predicted"/>
<reference evidence="1" key="1">
    <citation type="journal article" date="2014" name="Int. J. Syst. Evol. Microbiol.">
        <title>Complete genome sequence of Corynebacterium casei LMG S-19264T (=DSM 44701T), isolated from a smear-ripened cheese.</title>
        <authorList>
            <consortium name="US DOE Joint Genome Institute (JGI-PGF)"/>
            <person name="Walter F."/>
            <person name="Albersmeier A."/>
            <person name="Kalinowski J."/>
            <person name="Ruckert C."/>
        </authorList>
    </citation>
    <scope>NUCLEOTIDE SEQUENCE</scope>
    <source>
        <strain evidence="1">KCTC 42097</strain>
    </source>
</reference>
<organism evidence="1 2">
    <name type="scientific">Limoniibacter endophyticus</name>
    <dbReference type="NCBI Taxonomy" id="1565040"/>
    <lineage>
        <taxon>Bacteria</taxon>
        <taxon>Pseudomonadati</taxon>
        <taxon>Pseudomonadota</taxon>
        <taxon>Alphaproteobacteria</taxon>
        <taxon>Hyphomicrobiales</taxon>
        <taxon>Bartonellaceae</taxon>
        <taxon>Limoniibacter</taxon>
    </lineage>
</organism>
<dbReference type="EMBL" id="BMZO01000005">
    <property type="protein sequence ID" value="GHC71014.1"/>
    <property type="molecule type" value="Genomic_DNA"/>
</dbReference>
<comment type="caution">
    <text evidence="1">The sequence shown here is derived from an EMBL/GenBank/DDBJ whole genome shotgun (WGS) entry which is preliminary data.</text>
</comment>
<accession>A0A8J3GHC1</accession>
<dbReference type="Proteomes" id="UP000641137">
    <property type="component" value="Unassembled WGS sequence"/>
</dbReference>
<reference evidence="1" key="2">
    <citation type="submission" date="2020-09" db="EMBL/GenBank/DDBJ databases">
        <authorList>
            <person name="Sun Q."/>
            <person name="Kim S."/>
        </authorList>
    </citation>
    <scope>NUCLEOTIDE SEQUENCE</scope>
    <source>
        <strain evidence="1">KCTC 42097</strain>
    </source>
</reference>
<protein>
    <submittedName>
        <fullName evidence="1">Uncharacterized protein</fullName>
    </submittedName>
</protein>
<keyword evidence="2" id="KW-1185">Reference proteome</keyword>
<evidence type="ECO:0000313" key="2">
    <source>
        <dbReference type="Proteomes" id="UP000641137"/>
    </source>
</evidence>